<reference evidence="1" key="1">
    <citation type="submission" date="2024-12" db="EMBL/GenBank/DDBJ databases">
        <authorList>
            <person name="Wu N."/>
        </authorList>
    </citation>
    <scope>NUCLEOTIDE SEQUENCE</scope>
    <source>
        <strain evidence="1">P15</strain>
    </source>
</reference>
<organism evidence="1 2">
    <name type="scientific">Paenibacillus mesotrionivorans</name>
    <dbReference type="NCBI Taxonomy" id="3160968"/>
    <lineage>
        <taxon>Bacteria</taxon>
        <taxon>Bacillati</taxon>
        <taxon>Bacillota</taxon>
        <taxon>Bacilli</taxon>
        <taxon>Bacillales</taxon>
        <taxon>Paenibacillaceae</taxon>
        <taxon>Paenibacillus</taxon>
    </lineage>
</organism>
<sequence length="236" mass="26828">MDLAIYILLGTLDIFVVSTFAFALYKQPYKEYLKELILASVVISILSYITRVIFKMPLVDSLIQFTTFILIFRYVLVYRIKDSLKLAGTGFIYFVVSQLAIFKLFVFLGIGLETDAQSTSNFGTYLIQISNQIWILFSAIIVKIFDYSFASISRPPQWIRANKKEPMGWYTVMLGIAVIICNVSIVVITKGINNVGIIIIVGFVSFVFLLRLTYKRESSHDGMHSSKHSVLANKKK</sequence>
<dbReference type="Proteomes" id="UP001631969">
    <property type="component" value="Unassembled WGS sequence"/>
</dbReference>
<protein>
    <submittedName>
        <fullName evidence="1">Uncharacterized protein</fullName>
    </submittedName>
</protein>
<comment type="caution">
    <text evidence="1">The sequence shown here is derived from an EMBL/GenBank/DDBJ whole genome shotgun (WGS) entry which is preliminary data.</text>
</comment>
<gene>
    <name evidence="1" type="ORF">ACI1P1_11970</name>
</gene>
<evidence type="ECO:0000313" key="2">
    <source>
        <dbReference type="Proteomes" id="UP001631969"/>
    </source>
</evidence>
<dbReference type="EMBL" id="JBJURJ010000007">
    <property type="protein sequence ID" value="MFM9329003.1"/>
    <property type="molecule type" value="Genomic_DNA"/>
</dbReference>
<proteinExistence type="predicted"/>
<accession>A0ACC7NWE2</accession>
<evidence type="ECO:0000313" key="1">
    <source>
        <dbReference type="EMBL" id="MFM9329003.1"/>
    </source>
</evidence>
<keyword evidence="2" id="KW-1185">Reference proteome</keyword>
<name>A0ACC7NWE2_9BACL</name>